<dbReference type="AlphaFoldDB" id="A0A366E6B6"/>
<dbReference type="EMBL" id="QNRH01000002">
    <property type="protein sequence ID" value="RBO97852.1"/>
    <property type="molecule type" value="Genomic_DNA"/>
</dbReference>
<dbReference type="SFLD" id="SFLDS00003">
    <property type="entry name" value="Haloacid_Dehalogenase"/>
    <property type="match status" value="1"/>
</dbReference>
<dbReference type="Gene3D" id="3.40.50.1000">
    <property type="entry name" value="HAD superfamily/HAD-like"/>
    <property type="match status" value="1"/>
</dbReference>
<dbReference type="SFLD" id="SFLDG01129">
    <property type="entry name" value="C1.5:_HAD__Beta-PGM__Phosphata"/>
    <property type="match status" value="1"/>
</dbReference>
<accession>A0A366E6B6</accession>
<dbReference type="Pfam" id="PF00702">
    <property type="entry name" value="Hydrolase"/>
    <property type="match status" value="1"/>
</dbReference>
<dbReference type="PANTHER" id="PTHR43611">
    <property type="entry name" value="ALPHA-D-GLUCOSE 1-PHOSPHATE PHOSPHATASE"/>
    <property type="match status" value="1"/>
</dbReference>
<dbReference type="NCBIfam" id="TIGR01509">
    <property type="entry name" value="HAD-SF-IA-v3"/>
    <property type="match status" value="1"/>
</dbReference>
<comment type="caution">
    <text evidence="1">The sequence shown here is derived from an EMBL/GenBank/DDBJ whole genome shotgun (WGS) entry which is preliminary data.</text>
</comment>
<organism evidence="1 2">
    <name type="scientific">Pseudochrobactrum asaccharolyticum</name>
    <dbReference type="NCBI Taxonomy" id="354351"/>
    <lineage>
        <taxon>Bacteria</taxon>
        <taxon>Pseudomonadati</taxon>
        <taxon>Pseudomonadota</taxon>
        <taxon>Alphaproteobacteria</taxon>
        <taxon>Hyphomicrobiales</taxon>
        <taxon>Brucellaceae</taxon>
        <taxon>Pseudochrobactrum</taxon>
    </lineage>
</organism>
<evidence type="ECO:0000313" key="1">
    <source>
        <dbReference type="EMBL" id="RBO97852.1"/>
    </source>
</evidence>
<dbReference type="PANTHER" id="PTHR43611:SF3">
    <property type="entry name" value="FLAVIN MONONUCLEOTIDE HYDROLASE 1, CHLOROPLATIC"/>
    <property type="match status" value="1"/>
</dbReference>
<dbReference type="GO" id="GO:0016787">
    <property type="term" value="F:hydrolase activity"/>
    <property type="evidence" value="ECO:0007669"/>
    <property type="project" value="UniProtKB-KW"/>
</dbReference>
<dbReference type="InterPro" id="IPR006439">
    <property type="entry name" value="HAD-SF_hydro_IA"/>
</dbReference>
<dbReference type="InterPro" id="IPR036412">
    <property type="entry name" value="HAD-like_sf"/>
</dbReference>
<sequence length="204" mass="23412">MSRFMIKVLMVDVDGVLINGRPWDGKHWSTDLETDLGLSPSLFHERFFTPYWDKIVTGKLDILSALKPVLSDLSPYLTPEEFIAYWFKNDARLNTELIESLEFYRSAGVRIYLATNQEHLRAEYITQTLKLGKLVDAVYYSAALGVKKLDHAFFEKVTNLSKLRPEEIILIDDTLANIIAAKECGWHAIHWTKESDLASELAQF</sequence>
<gene>
    <name evidence="1" type="ORF">DFR47_102642</name>
</gene>
<protein>
    <submittedName>
        <fullName evidence="1">Putative hydrolase of the HAD superfamily</fullName>
    </submittedName>
</protein>
<proteinExistence type="predicted"/>
<name>A0A366E6B6_9HYPH</name>
<keyword evidence="2" id="KW-1185">Reference proteome</keyword>
<dbReference type="SUPFAM" id="SSF56784">
    <property type="entry name" value="HAD-like"/>
    <property type="match status" value="1"/>
</dbReference>
<evidence type="ECO:0000313" key="2">
    <source>
        <dbReference type="Proteomes" id="UP000252893"/>
    </source>
</evidence>
<dbReference type="Proteomes" id="UP000252893">
    <property type="component" value="Unassembled WGS sequence"/>
</dbReference>
<keyword evidence="1" id="KW-0378">Hydrolase</keyword>
<dbReference type="InterPro" id="IPR023214">
    <property type="entry name" value="HAD_sf"/>
</dbReference>
<reference evidence="1 2" key="1">
    <citation type="submission" date="2018-06" db="EMBL/GenBank/DDBJ databases">
        <title>Genomic Encyclopedia of Type Strains, Phase IV (KMG-IV): sequencing the most valuable type-strain genomes for metagenomic binning, comparative biology and taxonomic classification.</title>
        <authorList>
            <person name="Goeker M."/>
        </authorList>
    </citation>
    <scope>NUCLEOTIDE SEQUENCE [LARGE SCALE GENOMIC DNA]</scope>
    <source>
        <strain evidence="1 2">DSM 25619</strain>
    </source>
</reference>